<dbReference type="OrthoDB" id="4463109at2"/>
<evidence type="ECO:0000313" key="4">
    <source>
        <dbReference type="Proteomes" id="UP000255355"/>
    </source>
</evidence>
<dbReference type="PROSITE" id="PS51674">
    <property type="entry name" value="4FE4S_WBL"/>
    <property type="match status" value="1"/>
</dbReference>
<protein>
    <recommendedName>
        <fullName evidence="2">4Fe-4S Wbl-type domain-containing protein</fullName>
    </recommendedName>
</protein>
<organism evidence="3 4">
    <name type="scientific">Nocardia mexicana</name>
    <dbReference type="NCBI Taxonomy" id="279262"/>
    <lineage>
        <taxon>Bacteria</taxon>
        <taxon>Bacillati</taxon>
        <taxon>Actinomycetota</taxon>
        <taxon>Actinomycetes</taxon>
        <taxon>Mycobacteriales</taxon>
        <taxon>Nocardiaceae</taxon>
        <taxon>Nocardia</taxon>
    </lineage>
</organism>
<dbReference type="Proteomes" id="UP000255355">
    <property type="component" value="Unassembled WGS sequence"/>
</dbReference>
<dbReference type="STRING" id="1210089.GCA_001613165_03912"/>
<accession>A0A370HCQ8</accession>
<evidence type="ECO:0000313" key="3">
    <source>
        <dbReference type="EMBL" id="RDI54570.1"/>
    </source>
</evidence>
<sequence length="165" mass="17864">MTIPQTRRLLIGSHAPTHISTVAPKPVAPKPVSPPAVATKGAHRPPCADGPDDWDLDVGTPDSWRTAVRTCNSCPLFTNCRQLAETLIERGDGPRAMIWAGVAYDSAGRIVENLDRHRATPADHKRPLRIIRTGTRPVCAESTAPTPRRRIVLGHRLRPAATGGQ</sequence>
<reference evidence="3 4" key="1">
    <citation type="submission" date="2018-07" db="EMBL/GenBank/DDBJ databases">
        <title>Genomic Encyclopedia of Type Strains, Phase IV (KMG-IV): sequencing the most valuable type-strain genomes for metagenomic binning, comparative biology and taxonomic classification.</title>
        <authorList>
            <person name="Goeker M."/>
        </authorList>
    </citation>
    <scope>NUCLEOTIDE SEQUENCE [LARGE SCALE GENOMIC DNA]</scope>
    <source>
        <strain evidence="3 4">DSM 44952</strain>
    </source>
</reference>
<keyword evidence="4" id="KW-1185">Reference proteome</keyword>
<comment type="caution">
    <text evidence="3">The sequence shown here is derived from an EMBL/GenBank/DDBJ whole genome shotgun (WGS) entry which is preliminary data.</text>
</comment>
<dbReference type="RefSeq" id="WP_147288888.1">
    <property type="nucleotide sequence ID" value="NZ_QQAZ01000002.1"/>
</dbReference>
<evidence type="ECO:0000256" key="1">
    <source>
        <dbReference type="SAM" id="MobiDB-lite"/>
    </source>
</evidence>
<gene>
    <name evidence="3" type="ORF">DFR68_102698</name>
</gene>
<evidence type="ECO:0000259" key="2">
    <source>
        <dbReference type="PROSITE" id="PS51674"/>
    </source>
</evidence>
<dbReference type="EMBL" id="QQAZ01000002">
    <property type="protein sequence ID" value="RDI54570.1"/>
    <property type="molecule type" value="Genomic_DNA"/>
</dbReference>
<name>A0A370HCQ8_9NOCA</name>
<dbReference type="AlphaFoldDB" id="A0A370HCQ8"/>
<proteinExistence type="predicted"/>
<feature type="domain" description="4Fe-4S Wbl-type" evidence="2">
    <location>
        <begin position="46"/>
        <end position="109"/>
    </location>
</feature>
<dbReference type="InterPro" id="IPR034768">
    <property type="entry name" value="4FE4S_WBL"/>
</dbReference>
<feature type="region of interest" description="Disordered" evidence="1">
    <location>
        <begin position="20"/>
        <end position="54"/>
    </location>
</feature>